<dbReference type="Gene3D" id="1.10.10.10">
    <property type="entry name" value="Winged helix-like DNA-binding domain superfamily/Winged helix DNA-binding domain"/>
    <property type="match status" value="1"/>
</dbReference>
<dbReference type="Pfam" id="PF00126">
    <property type="entry name" value="HTH_1"/>
    <property type="match status" value="1"/>
</dbReference>
<evidence type="ECO:0000259" key="1">
    <source>
        <dbReference type="PROSITE" id="PS50931"/>
    </source>
</evidence>
<dbReference type="AlphaFoldDB" id="A0A327KSY9"/>
<dbReference type="InterPro" id="IPR000847">
    <property type="entry name" value="LysR_HTH_N"/>
</dbReference>
<dbReference type="InterPro" id="IPR036388">
    <property type="entry name" value="WH-like_DNA-bd_sf"/>
</dbReference>
<dbReference type="GO" id="GO:0005829">
    <property type="term" value="C:cytosol"/>
    <property type="evidence" value="ECO:0007669"/>
    <property type="project" value="TreeGrafter"/>
</dbReference>
<dbReference type="PROSITE" id="PS50931">
    <property type="entry name" value="HTH_LYSR"/>
    <property type="match status" value="1"/>
</dbReference>
<keyword evidence="3" id="KW-1185">Reference proteome</keyword>
<dbReference type="PRINTS" id="PR00039">
    <property type="entry name" value="HTHLYSR"/>
</dbReference>
<evidence type="ECO:0000313" key="2">
    <source>
        <dbReference type="EMBL" id="RAI40515.1"/>
    </source>
</evidence>
<dbReference type="PANTHER" id="PTHR30419">
    <property type="entry name" value="HTH-TYPE TRANSCRIPTIONAL REGULATOR YBHD"/>
    <property type="match status" value="1"/>
</dbReference>
<dbReference type="InterPro" id="IPR050950">
    <property type="entry name" value="HTH-type_LysR_regulators"/>
</dbReference>
<dbReference type="Proteomes" id="UP000248863">
    <property type="component" value="Unassembled WGS sequence"/>
</dbReference>
<accession>A0A327KSY9</accession>
<protein>
    <recommendedName>
        <fullName evidence="1">HTH lysR-type domain-containing protein</fullName>
    </recommendedName>
</protein>
<dbReference type="SUPFAM" id="SSF46785">
    <property type="entry name" value="Winged helix' DNA-binding domain"/>
    <property type="match status" value="1"/>
</dbReference>
<reference evidence="2 3" key="1">
    <citation type="submission" date="2017-07" db="EMBL/GenBank/DDBJ databases">
        <title>Draft Genome Sequences of Select Purple Nonsulfur Bacteria.</title>
        <authorList>
            <person name="Lasarre B."/>
            <person name="Mckinlay J.B."/>
        </authorList>
    </citation>
    <scope>NUCLEOTIDE SEQUENCE [LARGE SCALE GENOMIC DNA]</scope>
    <source>
        <strain evidence="2 3">DSM 11907</strain>
    </source>
</reference>
<sequence>MLRVDGTRLGRLRAFDQVATAGGMTAAAAALRLTQPAVSRAVGALEAELGVTLV</sequence>
<gene>
    <name evidence="2" type="ORF">CH338_05875</name>
</gene>
<dbReference type="EMBL" id="NPEU01000039">
    <property type="protein sequence ID" value="RAI40515.1"/>
    <property type="molecule type" value="Genomic_DNA"/>
</dbReference>
<dbReference type="GO" id="GO:0003700">
    <property type="term" value="F:DNA-binding transcription factor activity"/>
    <property type="evidence" value="ECO:0007669"/>
    <property type="project" value="InterPro"/>
</dbReference>
<proteinExistence type="predicted"/>
<feature type="domain" description="HTH lysR-type" evidence="1">
    <location>
        <begin position="7"/>
        <end position="54"/>
    </location>
</feature>
<evidence type="ECO:0000313" key="3">
    <source>
        <dbReference type="Proteomes" id="UP000248863"/>
    </source>
</evidence>
<name>A0A327KSY9_9BRAD</name>
<dbReference type="InterPro" id="IPR036390">
    <property type="entry name" value="WH_DNA-bd_sf"/>
</dbReference>
<comment type="caution">
    <text evidence="2">The sequence shown here is derived from an EMBL/GenBank/DDBJ whole genome shotgun (WGS) entry which is preliminary data.</text>
</comment>
<feature type="non-terminal residue" evidence="2">
    <location>
        <position position="54"/>
    </location>
</feature>
<organism evidence="2 3">
    <name type="scientific">Rhodoplanes elegans</name>
    <dbReference type="NCBI Taxonomy" id="29408"/>
    <lineage>
        <taxon>Bacteria</taxon>
        <taxon>Pseudomonadati</taxon>
        <taxon>Pseudomonadota</taxon>
        <taxon>Alphaproteobacteria</taxon>
        <taxon>Hyphomicrobiales</taxon>
        <taxon>Nitrobacteraceae</taxon>
        <taxon>Rhodoplanes</taxon>
    </lineage>
</organism>